<dbReference type="InterPro" id="IPR036908">
    <property type="entry name" value="RlpA-like_sf"/>
</dbReference>
<dbReference type="PANTHER" id="PTHR34408:SF1">
    <property type="entry name" value="GLYCOSYL HYDROLASE FAMILY 19 DOMAIN-CONTAINING PROTEIN HI_1415"/>
    <property type="match status" value="1"/>
</dbReference>
<dbReference type="InterPro" id="IPR003646">
    <property type="entry name" value="SH3-like_bac-type"/>
</dbReference>
<reference evidence="2 3" key="1">
    <citation type="submission" date="2017-06" db="EMBL/GenBank/DDBJ databases">
        <title>Draft genome sequence of anaerobic fermentative bacterium Anaeromicrobium sediminis DY2726D isolated from West Pacific Ocean sediments.</title>
        <authorList>
            <person name="Zeng X."/>
        </authorList>
    </citation>
    <scope>NUCLEOTIDE SEQUENCE [LARGE SCALE GENOMIC DNA]</scope>
    <source>
        <strain evidence="2 3">DY2726D</strain>
    </source>
</reference>
<feature type="domain" description="SH3b" evidence="1">
    <location>
        <begin position="97"/>
        <end position="160"/>
    </location>
</feature>
<dbReference type="OrthoDB" id="9798935at2"/>
<dbReference type="Proteomes" id="UP000216024">
    <property type="component" value="Unassembled WGS sequence"/>
</dbReference>
<dbReference type="GO" id="GO:0019867">
    <property type="term" value="C:outer membrane"/>
    <property type="evidence" value="ECO:0007669"/>
    <property type="project" value="InterPro"/>
</dbReference>
<dbReference type="Gene3D" id="2.40.40.10">
    <property type="entry name" value="RlpA-like domain"/>
    <property type="match status" value="1"/>
</dbReference>
<accession>A0A267MCH2</accession>
<dbReference type="PROSITE" id="PS51781">
    <property type="entry name" value="SH3B"/>
    <property type="match status" value="1"/>
</dbReference>
<dbReference type="EMBL" id="NIBG01000027">
    <property type="protein sequence ID" value="PAB57249.1"/>
    <property type="molecule type" value="Genomic_DNA"/>
</dbReference>
<protein>
    <recommendedName>
        <fullName evidence="1">SH3b domain-containing protein</fullName>
    </recommendedName>
</protein>
<dbReference type="RefSeq" id="WP_095135497.1">
    <property type="nucleotide sequence ID" value="NZ_NIBG01000027.1"/>
</dbReference>
<evidence type="ECO:0000313" key="3">
    <source>
        <dbReference type="Proteomes" id="UP000216024"/>
    </source>
</evidence>
<dbReference type="GO" id="GO:0004553">
    <property type="term" value="F:hydrolase activity, hydrolyzing O-glycosyl compounds"/>
    <property type="evidence" value="ECO:0007669"/>
    <property type="project" value="InterPro"/>
</dbReference>
<dbReference type="AlphaFoldDB" id="A0A267MCH2"/>
<dbReference type="InterPro" id="IPR010611">
    <property type="entry name" value="3D_dom"/>
</dbReference>
<dbReference type="Pfam" id="PF06725">
    <property type="entry name" value="3D"/>
    <property type="match status" value="1"/>
</dbReference>
<name>A0A267MCH2_9FIRM</name>
<dbReference type="SMART" id="SM00287">
    <property type="entry name" value="SH3b"/>
    <property type="match status" value="3"/>
</dbReference>
<dbReference type="Gene3D" id="2.30.30.40">
    <property type="entry name" value="SH3 Domains"/>
    <property type="match status" value="3"/>
</dbReference>
<evidence type="ECO:0000313" key="2">
    <source>
        <dbReference type="EMBL" id="PAB57249.1"/>
    </source>
</evidence>
<dbReference type="InterPro" id="IPR052354">
    <property type="entry name" value="Cell_Wall_Dynamics_Protein"/>
</dbReference>
<dbReference type="PANTHER" id="PTHR34408">
    <property type="entry name" value="FAMILY PROTEIN, PUTATIVE-RELATED"/>
    <property type="match status" value="1"/>
</dbReference>
<sequence length="377" mass="42329">MKSKLKRIIPLIVLIIFSMTVVVYGEDPIVGVVIDNETTVQLKANMKSQIVENLGIGDKVYIDKAEGKWYRVSTDEGRWGFVHSENVSIINEEEVLFEDATVNTGSVFVLKEPNIDSNMIGTLGFLSKVTVLNKKDDWAYISLGDEPIGWTKYDDLITTSSYPEGKVTEEQVQVLDKNSTDGQVLFNISKGDIVKIKDYEDNYFKIEIDEKEGWILTEDIKTVHKDYIKESFVVSKVEKKNLTAQEVFKEIIESSRLLGEDYTATAYDLSIKSCGKAIGAKYRGITRSGIDLNGKQWGDAMVVAVDPRVIPLGSKVLVMFDESDWRKKYNGVYLAGDTGGGVKGKTVDLYLGDIGNKEMKEVRDFGRAYKVKLYIID</sequence>
<evidence type="ECO:0000259" key="1">
    <source>
        <dbReference type="PROSITE" id="PS51781"/>
    </source>
</evidence>
<keyword evidence="3" id="KW-1185">Reference proteome</keyword>
<dbReference type="GO" id="GO:0009254">
    <property type="term" value="P:peptidoglycan turnover"/>
    <property type="evidence" value="ECO:0007669"/>
    <property type="project" value="InterPro"/>
</dbReference>
<dbReference type="CDD" id="cd14667">
    <property type="entry name" value="3D_containing_proteins"/>
    <property type="match status" value="1"/>
</dbReference>
<dbReference type="SUPFAM" id="SSF50685">
    <property type="entry name" value="Barwin-like endoglucanases"/>
    <property type="match status" value="1"/>
</dbReference>
<comment type="caution">
    <text evidence="2">The sequence shown here is derived from an EMBL/GenBank/DDBJ whole genome shotgun (WGS) entry which is preliminary data.</text>
</comment>
<proteinExistence type="predicted"/>
<dbReference type="InterPro" id="IPR059180">
    <property type="entry name" value="3D_YorM"/>
</dbReference>
<organism evidence="2 3">
    <name type="scientific">Anaeromicrobium sediminis</name>
    <dbReference type="NCBI Taxonomy" id="1478221"/>
    <lineage>
        <taxon>Bacteria</taxon>
        <taxon>Bacillati</taxon>
        <taxon>Bacillota</taxon>
        <taxon>Clostridia</taxon>
        <taxon>Peptostreptococcales</taxon>
        <taxon>Thermotaleaceae</taxon>
        <taxon>Anaeromicrobium</taxon>
    </lineage>
</organism>
<gene>
    <name evidence="2" type="ORF">CCE28_19385</name>
</gene>